<gene>
    <name evidence="2" type="ORF">Nepgr_019178</name>
</gene>
<feature type="compositionally biased region" description="Polar residues" evidence="1">
    <location>
        <begin position="109"/>
        <end position="120"/>
    </location>
</feature>
<feature type="region of interest" description="Disordered" evidence="1">
    <location>
        <begin position="109"/>
        <end position="147"/>
    </location>
</feature>
<name>A0AAD3XTT5_NEPGR</name>
<reference evidence="2" key="1">
    <citation type="submission" date="2023-05" db="EMBL/GenBank/DDBJ databases">
        <title>Nepenthes gracilis genome sequencing.</title>
        <authorList>
            <person name="Fukushima K."/>
        </authorList>
    </citation>
    <scope>NUCLEOTIDE SEQUENCE</scope>
    <source>
        <strain evidence="2">SING2019-196</strain>
    </source>
</reference>
<dbReference type="Proteomes" id="UP001279734">
    <property type="component" value="Unassembled WGS sequence"/>
</dbReference>
<dbReference type="AlphaFoldDB" id="A0AAD3XTT5"/>
<accession>A0AAD3XTT5</accession>
<protein>
    <submittedName>
        <fullName evidence="2">Uncharacterized protein</fullName>
    </submittedName>
</protein>
<evidence type="ECO:0000313" key="3">
    <source>
        <dbReference type="Proteomes" id="UP001279734"/>
    </source>
</evidence>
<comment type="caution">
    <text evidence="2">The sequence shown here is derived from an EMBL/GenBank/DDBJ whole genome shotgun (WGS) entry which is preliminary data.</text>
</comment>
<organism evidence="2 3">
    <name type="scientific">Nepenthes gracilis</name>
    <name type="common">Slender pitcher plant</name>
    <dbReference type="NCBI Taxonomy" id="150966"/>
    <lineage>
        <taxon>Eukaryota</taxon>
        <taxon>Viridiplantae</taxon>
        <taxon>Streptophyta</taxon>
        <taxon>Embryophyta</taxon>
        <taxon>Tracheophyta</taxon>
        <taxon>Spermatophyta</taxon>
        <taxon>Magnoliopsida</taxon>
        <taxon>eudicotyledons</taxon>
        <taxon>Gunneridae</taxon>
        <taxon>Pentapetalae</taxon>
        <taxon>Caryophyllales</taxon>
        <taxon>Nepenthaceae</taxon>
        <taxon>Nepenthes</taxon>
    </lineage>
</organism>
<evidence type="ECO:0000256" key="1">
    <source>
        <dbReference type="SAM" id="MobiDB-lite"/>
    </source>
</evidence>
<proteinExistence type="predicted"/>
<keyword evidence="3" id="KW-1185">Reference proteome</keyword>
<feature type="region of interest" description="Disordered" evidence="1">
    <location>
        <begin position="1"/>
        <end position="38"/>
    </location>
</feature>
<evidence type="ECO:0000313" key="2">
    <source>
        <dbReference type="EMBL" id="GMH17337.1"/>
    </source>
</evidence>
<sequence>MQQPREINVDDQPVDDMETAPAVGSLGPPHPTESDRQDSIFGELDDLVDTKTTSKDFTLFELSGIDPMATESMSQIYIHKQSDWRFRSEIEVDGFFLDGLGPKHIQRKAQMQGQDNTPNASVAKKRGRRERNWEFQPSKSKPGLSDLRIPLLRDSNNLVLYDIVMKPPKDTTSKATQPKRQKQ</sequence>
<dbReference type="EMBL" id="BSYO01000017">
    <property type="protein sequence ID" value="GMH17337.1"/>
    <property type="molecule type" value="Genomic_DNA"/>
</dbReference>